<protein>
    <submittedName>
        <fullName evidence="1">Uncharacterized protein</fullName>
    </submittedName>
</protein>
<sequence length="50" mass="5882">MSKKKHFYFTEIVSTQPIGQTEVSTQLFFTGSHHILGYPKYIHKLNRIKT</sequence>
<organism evidence="1">
    <name type="scientific">Arundo donax</name>
    <name type="common">Giant reed</name>
    <name type="synonym">Donax arundinaceus</name>
    <dbReference type="NCBI Taxonomy" id="35708"/>
    <lineage>
        <taxon>Eukaryota</taxon>
        <taxon>Viridiplantae</taxon>
        <taxon>Streptophyta</taxon>
        <taxon>Embryophyta</taxon>
        <taxon>Tracheophyta</taxon>
        <taxon>Spermatophyta</taxon>
        <taxon>Magnoliopsida</taxon>
        <taxon>Liliopsida</taxon>
        <taxon>Poales</taxon>
        <taxon>Poaceae</taxon>
        <taxon>PACMAD clade</taxon>
        <taxon>Arundinoideae</taxon>
        <taxon>Arundineae</taxon>
        <taxon>Arundo</taxon>
    </lineage>
</organism>
<reference evidence="1" key="2">
    <citation type="journal article" date="2015" name="Data Brief">
        <title>Shoot transcriptome of the giant reed, Arundo donax.</title>
        <authorList>
            <person name="Barrero R.A."/>
            <person name="Guerrero F.D."/>
            <person name="Moolhuijzen P."/>
            <person name="Goolsby J.A."/>
            <person name="Tidwell J."/>
            <person name="Bellgard S.E."/>
            <person name="Bellgard M.I."/>
        </authorList>
    </citation>
    <scope>NUCLEOTIDE SEQUENCE</scope>
    <source>
        <tissue evidence="1">Shoot tissue taken approximately 20 cm above the soil surface</tissue>
    </source>
</reference>
<dbReference type="AlphaFoldDB" id="A0A0A8ZZH6"/>
<dbReference type="EMBL" id="GBRH01255765">
    <property type="protein sequence ID" value="JAD42130.1"/>
    <property type="molecule type" value="Transcribed_RNA"/>
</dbReference>
<accession>A0A0A8ZZH6</accession>
<reference evidence="1" key="1">
    <citation type="submission" date="2014-09" db="EMBL/GenBank/DDBJ databases">
        <authorList>
            <person name="Magalhaes I.L.F."/>
            <person name="Oliveira U."/>
            <person name="Santos F.R."/>
            <person name="Vidigal T.H.D.A."/>
            <person name="Brescovit A.D."/>
            <person name="Santos A.J."/>
        </authorList>
    </citation>
    <scope>NUCLEOTIDE SEQUENCE</scope>
    <source>
        <tissue evidence="1">Shoot tissue taken approximately 20 cm above the soil surface</tissue>
    </source>
</reference>
<evidence type="ECO:0000313" key="1">
    <source>
        <dbReference type="EMBL" id="JAD42130.1"/>
    </source>
</evidence>
<name>A0A0A8ZZH6_ARUDO</name>
<proteinExistence type="predicted"/>